<name>A0A7G9GQX2_9FIRM</name>
<reference evidence="1 2" key="1">
    <citation type="submission" date="2020-08" db="EMBL/GenBank/DDBJ databases">
        <authorList>
            <person name="Liu C."/>
            <person name="Sun Q."/>
        </authorList>
    </citation>
    <scope>NUCLEOTIDE SEQUENCE [LARGE SCALE GENOMIC DNA]</scope>
    <source>
        <strain evidence="1 2">NSJ-61</strain>
    </source>
</reference>
<dbReference type="Pfam" id="PF18934">
    <property type="entry name" value="DUF5682"/>
    <property type="match status" value="1"/>
</dbReference>
<dbReference type="InterPro" id="IPR043737">
    <property type="entry name" value="DUF5682"/>
</dbReference>
<protein>
    <recommendedName>
        <fullName evidence="3">ChaN family lipoprotein</fullName>
    </recommendedName>
</protein>
<dbReference type="AlphaFoldDB" id="A0A7G9GQX2"/>
<accession>A0A7G9GQX2</accession>
<keyword evidence="2" id="KW-1185">Reference proteome</keyword>
<dbReference type="EMBL" id="CP060636">
    <property type="protein sequence ID" value="QNM13204.1"/>
    <property type="molecule type" value="Genomic_DNA"/>
</dbReference>
<gene>
    <name evidence="1" type="ORF">H9Q80_04425</name>
</gene>
<proteinExistence type="predicted"/>
<dbReference type="KEGG" id="ehn:H9Q80_04425"/>
<evidence type="ECO:0000313" key="2">
    <source>
        <dbReference type="Proteomes" id="UP000515856"/>
    </source>
</evidence>
<evidence type="ECO:0008006" key="3">
    <source>
        <dbReference type="Google" id="ProtNLM"/>
    </source>
</evidence>
<dbReference type="RefSeq" id="WP_117455047.1">
    <property type="nucleotide sequence ID" value="NZ_CP060636.1"/>
</dbReference>
<dbReference type="Proteomes" id="UP000515856">
    <property type="component" value="Chromosome"/>
</dbReference>
<sequence length="733" mass="84152">MAHIFGIRHLSPASSLHLCAYLEQKHPAYILIEGPSDCNDMIEDITQDQLQPPFAIMAYTTSSPIHSILYPYAKYSPEYVAMKWAKAHNIPCAFMDLPTSAFLSLDTKDDTRQDYEIDLDMDANDQWERIFEHETNSDAFQKAVTFFAHNLREIKPADEFTLLRESYMNTTIQKLIKQGIHEDDIVVVCGAFHIEGIMEAKVLPDAQYEKLQKDISNITLMPYSYFRLSSLSGYGAGNKAPAYYELLWDYAKDGHMEQCAYAYLSKLSLYQREHGFNCSTAQVIEALQLAQSLSAMHQEQIPSLQDLKDAAITCMGYGNQAELMEAFMACEIGTTMGYLPKGMSKTAIQNDFYTQLKTLKLERFNTMNANTLALDLRENTSVKSEASAFLDLRRSCFLHQLRFLNIPFCVLQPNTQQSADWKEIWELKWSSEAEITLIENSLYGESVAYAAQFSIKQKLADATNMNACATLMEEAFLCGLNDSMSHALEAIQKLAIDSSSFEDIVKTAKRLSYIMRFHTLRRMENDAIEPLFHQLFYRAILLCVSSCQCDDKVSHSIMEGLKTINDLSIQHDHYMEEEWIQVLNELSLRDDINQLLSGYATAILLERGLLKEDEFQRIVIYHVSHGVPVDIAANWFEGFMMKNHYALIARSFIWKQLDDYIQELEDDDFLRALLYLRRAFSMYSAKEKHEIAQNLGSLWHLDQDSVAEILNTELKKEEQDLLNELEDFDFGDF</sequence>
<evidence type="ECO:0000313" key="1">
    <source>
        <dbReference type="EMBL" id="QNM13204.1"/>
    </source>
</evidence>
<organism evidence="1 2">
    <name type="scientific">[Eubacterium] hominis</name>
    <dbReference type="NCBI Taxonomy" id="2764325"/>
    <lineage>
        <taxon>Bacteria</taxon>
        <taxon>Bacillati</taxon>
        <taxon>Bacillota</taxon>
        <taxon>Erysipelotrichia</taxon>
        <taxon>Erysipelotrichales</taxon>
        <taxon>Erysipelotrichaceae</taxon>
        <taxon>Amedibacillus</taxon>
    </lineage>
</organism>